<dbReference type="RefSeq" id="WP_051524130.1">
    <property type="nucleotide sequence ID" value="NZ_AP018933.1"/>
</dbReference>
<accession>A0A348HGQ8</accession>
<reference evidence="5 6" key="1">
    <citation type="submission" date="2018-09" db="EMBL/GenBank/DDBJ databases">
        <title>Zymobacter palmae IAM14233 (=T109) whole genome analysis.</title>
        <authorList>
            <person name="Yanase H."/>
        </authorList>
    </citation>
    <scope>NUCLEOTIDE SEQUENCE [LARGE SCALE GENOMIC DNA]</scope>
    <source>
        <strain evidence="5 6">IAM14233</strain>
    </source>
</reference>
<feature type="domain" description="Anthranilate synthase component I N-terminal" evidence="4">
    <location>
        <begin position="26"/>
        <end position="164"/>
    </location>
</feature>
<dbReference type="InterPro" id="IPR006805">
    <property type="entry name" value="Anth_synth_I_N"/>
</dbReference>
<keyword evidence="6" id="KW-1185">Reference proteome</keyword>
<protein>
    <recommendedName>
        <fullName evidence="1">aminodeoxychorismate synthase</fullName>
        <ecNumber evidence="1">2.6.1.85</ecNumber>
    </recommendedName>
</protein>
<evidence type="ECO:0000256" key="1">
    <source>
        <dbReference type="ARBA" id="ARBA00013139"/>
    </source>
</evidence>
<dbReference type="SUPFAM" id="SSF56322">
    <property type="entry name" value="ADC synthase"/>
    <property type="match status" value="1"/>
</dbReference>
<dbReference type="EC" id="2.6.1.85" evidence="1"/>
<dbReference type="STRING" id="1123510.GCA_000620025_00824"/>
<evidence type="ECO:0000313" key="6">
    <source>
        <dbReference type="Proteomes" id="UP000267342"/>
    </source>
</evidence>
<dbReference type="KEGG" id="zpl:ZBT109_2066"/>
<dbReference type="NCBIfam" id="TIGR00553">
    <property type="entry name" value="pabB"/>
    <property type="match status" value="1"/>
</dbReference>
<dbReference type="GO" id="GO:0000162">
    <property type="term" value="P:L-tryptophan biosynthetic process"/>
    <property type="evidence" value="ECO:0007669"/>
    <property type="project" value="TreeGrafter"/>
</dbReference>
<dbReference type="PANTHER" id="PTHR11236">
    <property type="entry name" value="AMINOBENZOATE/ANTHRANILATE SYNTHASE"/>
    <property type="match status" value="1"/>
</dbReference>
<proteinExistence type="predicted"/>
<feature type="domain" description="Chorismate-utilising enzyme C-terminal" evidence="3">
    <location>
        <begin position="203"/>
        <end position="460"/>
    </location>
</feature>
<name>A0A348HGQ8_9GAMM</name>
<dbReference type="AlphaFoldDB" id="A0A348HGQ8"/>
<dbReference type="Gene3D" id="3.60.120.10">
    <property type="entry name" value="Anthranilate synthase"/>
    <property type="match status" value="1"/>
</dbReference>
<dbReference type="InterPro" id="IPR019999">
    <property type="entry name" value="Anth_synth_I-like"/>
</dbReference>
<dbReference type="GO" id="GO:0009396">
    <property type="term" value="P:folic acid-containing compound biosynthetic process"/>
    <property type="evidence" value="ECO:0007669"/>
    <property type="project" value="InterPro"/>
</dbReference>
<dbReference type="InterPro" id="IPR005801">
    <property type="entry name" value="ADC_synthase"/>
</dbReference>
<dbReference type="Pfam" id="PF00425">
    <property type="entry name" value="Chorismate_bind"/>
    <property type="match status" value="1"/>
</dbReference>
<dbReference type="PANTHER" id="PTHR11236:SF50">
    <property type="entry name" value="AMINODEOXYCHORISMATE SYNTHASE COMPONENT 1"/>
    <property type="match status" value="1"/>
</dbReference>
<organism evidence="5 6">
    <name type="scientific">Zymobacter palmae</name>
    <dbReference type="NCBI Taxonomy" id="33074"/>
    <lineage>
        <taxon>Bacteria</taxon>
        <taxon>Pseudomonadati</taxon>
        <taxon>Pseudomonadota</taxon>
        <taxon>Gammaproteobacteria</taxon>
        <taxon>Oceanospirillales</taxon>
        <taxon>Halomonadaceae</taxon>
        <taxon>Zymobacter group</taxon>
        <taxon>Zymobacter</taxon>
    </lineage>
</organism>
<dbReference type="EMBL" id="AP018933">
    <property type="protein sequence ID" value="BBG30810.1"/>
    <property type="molecule type" value="Genomic_DNA"/>
</dbReference>
<evidence type="ECO:0000259" key="4">
    <source>
        <dbReference type="Pfam" id="PF04715"/>
    </source>
</evidence>
<dbReference type="PRINTS" id="PR00095">
    <property type="entry name" value="ANTSNTHASEI"/>
</dbReference>
<sequence>MHSTSLDPIIRRTLKCYPLTYQEDALYYFERLRHLEGSILLDSGKPLSEGGRFDIMSAEPLAVIETDRYGIARCPQRRHISIDPIEAQRELLKDLRVELDGVPEHIPFKGGLLGFWSYEFSKLLERIPSRPHSELAHALDDVPLARLGLYDWAIVQDHQRKEAWLIATNRRRRQILPLLTARRVTHPAAPFALLERFQPTWSAAEYQAAFDQVIAFIRSGDCYQINLTQRFSAACEGDAWMAYRQLRKATPSPFSAFMCWGTGEKQQAILSVSPERFIQAQGRRITTQPIKGTRPRGTTPDEDAKNALELQQSEKDRAENVMIVDLLRNDIGQVCSPGSVRVPYLTQCIAYENVHHLVSTITGILDDRYDAFDLFRACFPGGSITGAPKIRAMEIIEQLEPCQRSVYCGAIGYIDIQGHMDTSIAIRTALIHQQTVHLWGGGGIVDDSRVSAEYAESLTKIRHLMQALEQSGPTDEGGDHTTE</sequence>
<dbReference type="InterPro" id="IPR005802">
    <property type="entry name" value="ADC_synth_comp_1"/>
</dbReference>
<keyword evidence="2" id="KW-0808">Transferase</keyword>
<dbReference type="Proteomes" id="UP000267342">
    <property type="component" value="Chromosome"/>
</dbReference>
<dbReference type="Pfam" id="PF04715">
    <property type="entry name" value="Anth_synt_I_N"/>
    <property type="match status" value="1"/>
</dbReference>
<evidence type="ECO:0000259" key="3">
    <source>
        <dbReference type="Pfam" id="PF00425"/>
    </source>
</evidence>
<dbReference type="OrthoDB" id="9803598at2"/>
<gene>
    <name evidence="5" type="ORF">ZBT109_2066</name>
</gene>
<evidence type="ECO:0000256" key="2">
    <source>
        <dbReference type="ARBA" id="ARBA00022679"/>
    </source>
</evidence>
<evidence type="ECO:0000313" key="5">
    <source>
        <dbReference type="EMBL" id="BBG30810.1"/>
    </source>
</evidence>
<dbReference type="GO" id="GO:0046820">
    <property type="term" value="F:4-amino-4-deoxychorismate synthase activity"/>
    <property type="evidence" value="ECO:0007669"/>
    <property type="project" value="UniProtKB-EC"/>
</dbReference>
<dbReference type="InterPro" id="IPR015890">
    <property type="entry name" value="Chorismate_C"/>
</dbReference>